<accession>A4FZ10</accession>
<evidence type="ECO:0000313" key="1">
    <source>
        <dbReference type="EMBL" id="ABO35444.1"/>
    </source>
</evidence>
<protein>
    <submittedName>
        <fullName evidence="1">Uncharacterized protein</fullName>
    </submittedName>
</protein>
<dbReference type="AlphaFoldDB" id="A4FZ10"/>
<evidence type="ECO:0000313" key="2">
    <source>
        <dbReference type="Proteomes" id="UP000000253"/>
    </source>
</evidence>
<gene>
    <name evidence="1" type="ordered locus">MmarC5_1144</name>
</gene>
<dbReference type="STRING" id="402880.MmarC5_1144"/>
<dbReference type="EMBL" id="CP000609">
    <property type="protein sequence ID" value="ABO35444.1"/>
    <property type="molecule type" value="Genomic_DNA"/>
</dbReference>
<sequence length="167" mass="19109">MWVLAVLILLNMFQTVQIQNISSDLKIHANKLENLRYDFENLENTIEEPLHSIEEGPSIVEKSSIRVIGISKENNEVNIALSWTLKELKKGEKVYIQVGTENLGEISFKNIPVSPIAGLYYEKKITLPLNGDYLFWIVTENNESIKTNYLDKISTHEKIVETTSLTE</sequence>
<dbReference type="HOGENOM" id="CLU_1590904_0_0_2"/>
<proteinExistence type="predicted"/>
<name>A4FZ10_METM5</name>
<reference evidence="1 2" key="1">
    <citation type="submission" date="2007-03" db="EMBL/GenBank/DDBJ databases">
        <title>Complete sequence of chromosome of Methanococcus maripaludis C5.</title>
        <authorList>
            <consortium name="US DOE Joint Genome Institute"/>
            <person name="Copeland A."/>
            <person name="Lucas S."/>
            <person name="Lapidus A."/>
            <person name="Barry K."/>
            <person name="Glavina del Rio T."/>
            <person name="Dalin E."/>
            <person name="Tice H."/>
            <person name="Pitluck S."/>
            <person name="Chertkov O."/>
            <person name="Brettin T."/>
            <person name="Bruce D."/>
            <person name="Han C."/>
            <person name="Detter J.C."/>
            <person name="Schmutz J."/>
            <person name="Larimer F."/>
            <person name="Land M."/>
            <person name="Hauser L."/>
            <person name="Kyrpides N."/>
            <person name="Mikhailova N."/>
            <person name="Sieprawska-Lupa M."/>
            <person name="Whitman W.B."/>
            <person name="Richardson P."/>
        </authorList>
    </citation>
    <scope>NUCLEOTIDE SEQUENCE [LARGE SCALE GENOMIC DNA]</scope>
    <source>
        <strain evidence="2">C5 / ATCC BAA-1333</strain>
    </source>
</reference>
<organism evidence="1 2">
    <name type="scientific">Methanococcus maripaludis (strain C5 / ATCC BAA-1333)</name>
    <dbReference type="NCBI Taxonomy" id="402880"/>
    <lineage>
        <taxon>Archaea</taxon>
        <taxon>Methanobacteriati</taxon>
        <taxon>Methanobacteriota</taxon>
        <taxon>Methanomada group</taxon>
        <taxon>Methanococci</taxon>
        <taxon>Methanococcales</taxon>
        <taxon>Methanococcaceae</taxon>
        <taxon>Methanococcus</taxon>
    </lineage>
</organism>
<dbReference type="eggNOG" id="arCOG09690">
    <property type="taxonomic scope" value="Archaea"/>
</dbReference>
<dbReference type="Proteomes" id="UP000000253">
    <property type="component" value="Chromosome"/>
</dbReference>
<dbReference type="KEGG" id="mmq:MmarC5_1144"/>